<sequence>MPPPRSIIRALPPDVIAKIKSSTSILHLTGVILELVKNSLDANAHTVFVTVDFKRGGCIVEDDGDGIPLAEFEVAGGLGKAHRMSPNLEVLGGLYGHRGMFLASLASLSLLTVTSRHILHESTNSIILHHSTPVARLTPAPPYQVLHSAGHGTSVTVNDLFGNMPVRVKNRALTLQRPDELEREWDHLRNSLVSLLLANPQFSKLVLLDVERNKRVSIRLGAALVSETRLGHAQGKFDIKRIGLILTQSGLITLPNFDNWHEISASVSDLIIRGAISLQPSPTRKVQFISLGNEPVLSRNSSNVLYDEVNRLFALSDFSNVGDKSGRGSISHPASSVNQLDAPSNASTRSWAKPVNKWPMFYIRIDANAIIRLDDDEFDHLPESTKSVQRIVDVLGAMVREFLKQHNLRPRDSKQQSSDQNQSLRSRVSKAASSSRGPLQQGQSLSSTEEAFSGHLKIPSFPRAQSLNSGQSFANWSRVKTAKDLKGHSPTHQPPRRSHATPDMTQGESSLPILPKHRPDHRNYGQKHTILPRPPNKIVSNEGRTRTEDLSGDSPSDKMITWIDPHTKLACTINPRTGQTINSWKSLATQRSLTDCVDISPKHPAQNFWIENLLGEWDNPSFGRTEIPIPNLSAESAGHQTITTSSHDCFKGIGSLNTAQVAKYRGKLQRRALETAEVIAQVDKKFILAKVHKRPVILNSERISNDILLLIDQHAADERCRIELLFREMFISAGLGENLESGVVRTVQVGSLAFEVSSTEGDLFQRYTGHFSDWGIKYVTHGKTNSTVMITVHTLPALIAERCRLEPHVLIDLMRREIWSSEEDGRKPFQSKKKIETEDADQDLEISDSDDVVHKGISASSASRSWVQQMNGCPQGIVDLLNSRACRTAIMFNDPLNTDECQALVSRLAHCAFPFQCAHGRPSMVPILDLRSLPETTASLPLDLDTRASPFADSDGVSLNFMEAFKTRYVT</sequence>
<dbReference type="SMART" id="SM00853">
    <property type="entry name" value="MutL_C"/>
    <property type="match status" value="1"/>
</dbReference>
<dbReference type="InterPro" id="IPR042120">
    <property type="entry name" value="MutL_C_dimsub"/>
</dbReference>
<accession>A0A9P5L3V4</accession>
<feature type="compositionally biased region" description="Polar residues" evidence="2">
    <location>
        <begin position="437"/>
        <end position="450"/>
    </location>
</feature>
<dbReference type="Gene3D" id="3.30.1540.20">
    <property type="entry name" value="MutL, C-terminal domain, dimerisation subdomain"/>
    <property type="match status" value="1"/>
</dbReference>
<feature type="compositionally biased region" description="Basic and acidic residues" evidence="2">
    <location>
        <begin position="405"/>
        <end position="414"/>
    </location>
</feature>
<dbReference type="SUPFAM" id="SSF118116">
    <property type="entry name" value="DNA mismatch repair protein MutL"/>
    <property type="match status" value="1"/>
</dbReference>
<dbReference type="InterPro" id="IPR037198">
    <property type="entry name" value="MutL_C_sf"/>
</dbReference>
<evidence type="ECO:0000313" key="5">
    <source>
        <dbReference type="Proteomes" id="UP000701341"/>
    </source>
</evidence>
<dbReference type="PANTHER" id="PTHR10073">
    <property type="entry name" value="DNA MISMATCH REPAIR PROTEIN MLH, PMS, MUTL"/>
    <property type="match status" value="1"/>
</dbReference>
<dbReference type="InterPro" id="IPR014790">
    <property type="entry name" value="MutL_C"/>
</dbReference>
<comment type="similarity">
    <text evidence="1">Belongs to the DNA mismatch repair MutL/HexB family.</text>
</comment>
<dbReference type="GO" id="GO:0140664">
    <property type="term" value="F:ATP-dependent DNA damage sensor activity"/>
    <property type="evidence" value="ECO:0007669"/>
    <property type="project" value="InterPro"/>
</dbReference>
<dbReference type="Proteomes" id="UP000701341">
    <property type="component" value="Unassembled WGS sequence"/>
</dbReference>
<dbReference type="EMBL" id="JAAOZQ010000032">
    <property type="protein sequence ID" value="KAF7524984.1"/>
    <property type="molecule type" value="Genomic_DNA"/>
</dbReference>
<dbReference type="Gene3D" id="3.30.565.10">
    <property type="entry name" value="Histidine kinase-like ATPase, C-terminal domain"/>
    <property type="match status" value="1"/>
</dbReference>
<evidence type="ECO:0000256" key="2">
    <source>
        <dbReference type="SAM" id="MobiDB-lite"/>
    </source>
</evidence>
<dbReference type="PANTHER" id="PTHR10073:SF47">
    <property type="entry name" value="DNA MISMATCH REPAIR PROTEIN MLH3"/>
    <property type="match status" value="1"/>
</dbReference>
<dbReference type="InterPro" id="IPR036890">
    <property type="entry name" value="HATPase_C_sf"/>
</dbReference>
<dbReference type="GO" id="GO:0016887">
    <property type="term" value="F:ATP hydrolysis activity"/>
    <property type="evidence" value="ECO:0007669"/>
    <property type="project" value="InterPro"/>
</dbReference>
<proteinExistence type="inferred from homology"/>
<comment type="caution">
    <text evidence="4">The sequence shown here is derived from an EMBL/GenBank/DDBJ whole genome shotgun (WGS) entry which is preliminary data.</text>
</comment>
<dbReference type="GO" id="GO:0005524">
    <property type="term" value="F:ATP binding"/>
    <property type="evidence" value="ECO:0007669"/>
    <property type="project" value="InterPro"/>
</dbReference>
<evidence type="ECO:0000256" key="1">
    <source>
        <dbReference type="ARBA" id="ARBA00006082"/>
    </source>
</evidence>
<feature type="compositionally biased region" description="Polar residues" evidence="2">
    <location>
        <begin position="332"/>
        <end position="349"/>
    </location>
</feature>
<organism evidence="4 5">
    <name type="scientific">Penicillium crustosum</name>
    <name type="common">Blue mold fungus</name>
    <dbReference type="NCBI Taxonomy" id="36656"/>
    <lineage>
        <taxon>Eukaryota</taxon>
        <taxon>Fungi</taxon>
        <taxon>Dikarya</taxon>
        <taxon>Ascomycota</taxon>
        <taxon>Pezizomycotina</taxon>
        <taxon>Eurotiomycetes</taxon>
        <taxon>Eurotiomycetidae</taxon>
        <taxon>Eurotiales</taxon>
        <taxon>Aspergillaceae</taxon>
        <taxon>Penicillium</taxon>
    </lineage>
</organism>
<reference evidence="4" key="1">
    <citation type="submission" date="2020-02" db="EMBL/GenBank/DDBJ databases">
        <authorList>
            <person name="Lichtner F.J."/>
        </authorList>
    </citation>
    <scope>NUCLEOTIDE SEQUENCE</scope>
    <source>
        <strain evidence="4">G10</strain>
    </source>
</reference>
<keyword evidence="5" id="KW-1185">Reference proteome</keyword>
<dbReference type="AlphaFoldDB" id="A0A9P5L3V4"/>
<feature type="region of interest" description="Disordered" evidence="2">
    <location>
        <begin position="483"/>
        <end position="557"/>
    </location>
</feature>
<evidence type="ECO:0000259" key="3">
    <source>
        <dbReference type="SMART" id="SM00853"/>
    </source>
</evidence>
<dbReference type="Pfam" id="PF13589">
    <property type="entry name" value="HATPase_c_3"/>
    <property type="match status" value="1"/>
</dbReference>
<dbReference type="InterPro" id="IPR038973">
    <property type="entry name" value="MutL/Mlh/Pms-like"/>
</dbReference>
<name>A0A9P5L3V4_PENCR</name>
<dbReference type="GO" id="GO:0006298">
    <property type="term" value="P:mismatch repair"/>
    <property type="evidence" value="ECO:0007669"/>
    <property type="project" value="InterPro"/>
</dbReference>
<feature type="domain" description="MutL C-terminal dimerisation" evidence="3">
    <location>
        <begin position="678"/>
        <end position="896"/>
    </location>
</feature>
<protein>
    <recommendedName>
        <fullName evidence="3">MutL C-terminal dimerisation domain-containing protein</fullName>
    </recommendedName>
</protein>
<feature type="region of interest" description="Disordered" evidence="2">
    <location>
        <begin position="326"/>
        <end position="349"/>
    </location>
</feature>
<feature type="compositionally biased region" description="Low complexity" evidence="2">
    <location>
        <begin position="415"/>
        <end position="436"/>
    </location>
</feature>
<dbReference type="GO" id="GO:0032300">
    <property type="term" value="C:mismatch repair complex"/>
    <property type="evidence" value="ECO:0007669"/>
    <property type="project" value="InterPro"/>
</dbReference>
<dbReference type="SUPFAM" id="SSF55874">
    <property type="entry name" value="ATPase domain of HSP90 chaperone/DNA topoisomerase II/histidine kinase"/>
    <property type="match status" value="1"/>
</dbReference>
<gene>
    <name evidence="4" type="ORF">PCG10_005335</name>
</gene>
<feature type="region of interest" description="Disordered" evidence="2">
    <location>
        <begin position="405"/>
        <end position="451"/>
    </location>
</feature>
<evidence type="ECO:0000313" key="4">
    <source>
        <dbReference type="EMBL" id="KAF7524984.1"/>
    </source>
</evidence>